<dbReference type="AlphaFoldDB" id="A0A9P6ELA2"/>
<dbReference type="Proteomes" id="UP000807306">
    <property type="component" value="Unassembled WGS sequence"/>
</dbReference>
<sequence>MVITSPASYRLQGMSEHSACSSFEYLSLDDPGLVQEDADLDAKSSSWSAEAVVASETGSQAPTNDYSVTLEFAKIPHGRRGGLKLKSLLPLVLTLQESLVTIDDEHHLLGEVTASQLLKFLDFAACVDSVTIAESDMGERRVANATYMRIATLLEPQISPLFRSLTSLTTDYTESVRFYLPLFVTPTLRSFTFHGSGIGGLASLTSFISVIGEHGHLLSSLHLSNVVLKASLVEAISSCTHLSSVRLTNLSDEFESAEKVLALPHLKYLHVDCQDGINFRIAPAPNSQTSINTLKLSASSSTLLSILDHLVSNKDLKKLVISVISKEPFSFWYIFQHAILPIVESSKRTLKTLKVRGAPQYGDQNDCPPSDTIAKLARCSKIHTLQFTELFIRNAPQQFCKFPSFSTLTDLRLPISNRSNPLTNLELATLAVSCPELGYLQAILELPSFRRWSALNQSLSHAKPITFPQLLILSTGSNKLTESKSSLLPPLQVQDTCAMVHCFLMVFPALLGIKTHEEFFKEVWDGIKAMVELVRGQGEVNKRRSVSWSNEHL</sequence>
<gene>
    <name evidence="1" type="ORF">CPB83DRAFT_892056</name>
</gene>
<comment type="caution">
    <text evidence="1">The sequence shown here is derived from an EMBL/GenBank/DDBJ whole genome shotgun (WGS) entry which is preliminary data.</text>
</comment>
<proteinExistence type="predicted"/>
<dbReference type="EMBL" id="MU157836">
    <property type="protein sequence ID" value="KAF9531216.1"/>
    <property type="molecule type" value="Genomic_DNA"/>
</dbReference>
<name>A0A9P6ELA2_9AGAR</name>
<keyword evidence="2" id="KW-1185">Reference proteome</keyword>
<dbReference type="InterPro" id="IPR032675">
    <property type="entry name" value="LRR_dom_sf"/>
</dbReference>
<dbReference type="Gene3D" id="3.80.10.10">
    <property type="entry name" value="Ribonuclease Inhibitor"/>
    <property type="match status" value="1"/>
</dbReference>
<dbReference type="SUPFAM" id="SSF52047">
    <property type="entry name" value="RNI-like"/>
    <property type="match status" value="1"/>
</dbReference>
<evidence type="ECO:0000313" key="1">
    <source>
        <dbReference type="EMBL" id="KAF9531216.1"/>
    </source>
</evidence>
<protein>
    <submittedName>
        <fullName evidence="1">Uncharacterized protein</fullName>
    </submittedName>
</protein>
<organism evidence="1 2">
    <name type="scientific">Crepidotus variabilis</name>
    <dbReference type="NCBI Taxonomy" id="179855"/>
    <lineage>
        <taxon>Eukaryota</taxon>
        <taxon>Fungi</taxon>
        <taxon>Dikarya</taxon>
        <taxon>Basidiomycota</taxon>
        <taxon>Agaricomycotina</taxon>
        <taxon>Agaricomycetes</taxon>
        <taxon>Agaricomycetidae</taxon>
        <taxon>Agaricales</taxon>
        <taxon>Agaricineae</taxon>
        <taxon>Crepidotaceae</taxon>
        <taxon>Crepidotus</taxon>
    </lineage>
</organism>
<accession>A0A9P6ELA2</accession>
<reference evidence="1" key="1">
    <citation type="submission" date="2020-11" db="EMBL/GenBank/DDBJ databases">
        <authorList>
            <consortium name="DOE Joint Genome Institute"/>
            <person name="Ahrendt S."/>
            <person name="Riley R."/>
            <person name="Andreopoulos W."/>
            <person name="Labutti K."/>
            <person name="Pangilinan J."/>
            <person name="Ruiz-Duenas F.J."/>
            <person name="Barrasa J.M."/>
            <person name="Sanchez-Garcia M."/>
            <person name="Camarero S."/>
            <person name="Miyauchi S."/>
            <person name="Serrano A."/>
            <person name="Linde D."/>
            <person name="Babiker R."/>
            <person name="Drula E."/>
            <person name="Ayuso-Fernandez I."/>
            <person name="Pacheco R."/>
            <person name="Padilla G."/>
            <person name="Ferreira P."/>
            <person name="Barriuso J."/>
            <person name="Kellner H."/>
            <person name="Castanera R."/>
            <person name="Alfaro M."/>
            <person name="Ramirez L."/>
            <person name="Pisabarro A.G."/>
            <person name="Kuo A."/>
            <person name="Tritt A."/>
            <person name="Lipzen A."/>
            <person name="He G."/>
            <person name="Yan M."/>
            <person name="Ng V."/>
            <person name="Cullen D."/>
            <person name="Martin F."/>
            <person name="Rosso M.-N."/>
            <person name="Henrissat B."/>
            <person name="Hibbett D."/>
            <person name="Martinez A.T."/>
            <person name="Grigoriev I.V."/>
        </authorList>
    </citation>
    <scope>NUCLEOTIDE SEQUENCE</scope>
    <source>
        <strain evidence="1">CBS 506.95</strain>
    </source>
</reference>
<evidence type="ECO:0000313" key="2">
    <source>
        <dbReference type="Proteomes" id="UP000807306"/>
    </source>
</evidence>